<accession>A0A2K2DFI9</accession>
<dbReference type="EMBL" id="CM000881">
    <property type="protein sequence ID" value="PNT73056.1"/>
    <property type="molecule type" value="Genomic_DNA"/>
</dbReference>
<reference evidence="1 2" key="1">
    <citation type="journal article" date="2010" name="Nature">
        <title>Genome sequencing and analysis of the model grass Brachypodium distachyon.</title>
        <authorList>
            <consortium name="International Brachypodium Initiative"/>
        </authorList>
    </citation>
    <scope>NUCLEOTIDE SEQUENCE [LARGE SCALE GENOMIC DNA]</scope>
    <source>
        <strain evidence="1 2">Bd21</strain>
    </source>
</reference>
<evidence type="ECO:0000313" key="3">
    <source>
        <dbReference type="Proteomes" id="UP000008810"/>
    </source>
</evidence>
<organism evidence="1">
    <name type="scientific">Brachypodium distachyon</name>
    <name type="common">Purple false brome</name>
    <name type="synonym">Trachynia distachya</name>
    <dbReference type="NCBI Taxonomy" id="15368"/>
    <lineage>
        <taxon>Eukaryota</taxon>
        <taxon>Viridiplantae</taxon>
        <taxon>Streptophyta</taxon>
        <taxon>Embryophyta</taxon>
        <taxon>Tracheophyta</taxon>
        <taxon>Spermatophyta</taxon>
        <taxon>Magnoliopsida</taxon>
        <taxon>Liliopsida</taxon>
        <taxon>Poales</taxon>
        <taxon>Poaceae</taxon>
        <taxon>BOP clade</taxon>
        <taxon>Pooideae</taxon>
        <taxon>Stipodae</taxon>
        <taxon>Brachypodieae</taxon>
        <taxon>Brachypodium</taxon>
    </lineage>
</organism>
<keyword evidence="3" id="KW-1185">Reference proteome</keyword>
<dbReference type="InParanoid" id="A0A2K2DFI9"/>
<reference evidence="2" key="3">
    <citation type="submission" date="2018-08" db="UniProtKB">
        <authorList>
            <consortium name="EnsemblPlants"/>
        </authorList>
    </citation>
    <scope>IDENTIFICATION</scope>
    <source>
        <strain evidence="2">cv. Bd21</strain>
    </source>
</reference>
<gene>
    <name evidence="1" type="ORF">BRADI_2g52823v3</name>
</gene>
<dbReference type="EMBL" id="CM000881">
    <property type="protein sequence ID" value="PNT73055.1"/>
    <property type="molecule type" value="Genomic_DNA"/>
</dbReference>
<protein>
    <submittedName>
        <fullName evidence="1 2">Uncharacterized protein</fullName>
    </submittedName>
</protein>
<evidence type="ECO:0000313" key="1">
    <source>
        <dbReference type="EMBL" id="PNT73056.1"/>
    </source>
</evidence>
<dbReference type="Gramene" id="PNT73056">
    <property type="protein sequence ID" value="PNT73056"/>
    <property type="gene ID" value="BRADI_2g52823v3"/>
</dbReference>
<dbReference type="Gramene" id="PNT73055">
    <property type="protein sequence ID" value="PNT73055"/>
    <property type="gene ID" value="BRADI_2g52823v3"/>
</dbReference>
<dbReference type="EnsemblPlants" id="PNT73055">
    <property type="protein sequence ID" value="PNT73055"/>
    <property type="gene ID" value="BRADI_2g52823v3"/>
</dbReference>
<dbReference type="EnsemblPlants" id="PNT73056">
    <property type="protein sequence ID" value="PNT73056"/>
    <property type="gene ID" value="BRADI_2g52823v3"/>
</dbReference>
<dbReference type="AlphaFoldDB" id="A0A2K2DFI9"/>
<proteinExistence type="predicted"/>
<sequence>MRFRESLGVALIVFMGQDRVRRPSHCVCERETHIQTYKKCRIVDLTYPLEING</sequence>
<name>A0A2K2DFI9_BRADI</name>
<evidence type="ECO:0000313" key="2">
    <source>
        <dbReference type="EnsemblPlants" id="PNT73055"/>
    </source>
</evidence>
<dbReference type="Proteomes" id="UP000008810">
    <property type="component" value="Chromosome 2"/>
</dbReference>
<reference evidence="1" key="2">
    <citation type="submission" date="2017-06" db="EMBL/GenBank/DDBJ databases">
        <title>WGS assembly of Brachypodium distachyon.</title>
        <authorList>
            <consortium name="The International Brachypodium Initiative"/>
            <person name="Lucas S."/>
            <person name="Harmon-Smith M."/>
            <person name="Lail K."/>
            <person name="Tice H."/>
            <person name="Grimwood J."/>
            <person name="Bruce D."/>
            <person name="Barry K."/>
            <person name="Shu S."/>
            <person name="Lindquist E."/>
            <person name="Wang M."/>
            <person name="Pitluck S."/>
            <person name="Vogel J.P."/>
            <person name="Garvin D.F."/>
            <person name="Mockler T.C."/>
            <person name="Schmutz J."/>
            <person name="Rokhsar D."/>
            <person name="Bevan M.W."/>
        </authorList>
    </citation>
    <scope>NUCLEOTIDE SEQUENCE</scope>
    <source>
        <strain evidence="1">Bd21</strain>
    </source>
</reference>